<evidence type="ECO:0000313" key="2">
    <source>
        <dbReference type="EMBL" id="RRH80216.1"/>
    </source>
</evidence>
<feature type="domain" description="LUD" evidence="1">
    <location>
        <begin position="119"/>
        <end position="215"/>
    </location>
</feature>
<reference evidence="2 3" key="1">
    <citation type="submission" date="2018-11" db="EMBL/GenBank/DDBJ databases">
        <title>The genome of Variovorax sp T529.</title>
        <authorList>
            <person name="Gao J."/>
        </authorList>
    </citation>
    <scope>NUCLEOTIDE SEQUENCE [LARGE SCALE GENOMIC DNA]</scope>
    <source>
        <strain evidence="2 3">T529</strain>
    </source>
</reference>
<name>A0A3P3E2C9_9BURK</name>
<organism evidence="2 3">
    <name type="scientific">Variovorax beijingensis</name>
    <dbReference type="NCBI Taxonomy" id="2496117"/>
    <lineage>
        <taxon>Bacteria</taxon>
        <taxon>Pseudomonadati</taxon>
        <taxon>Pseudomonadota</taxon>
        <taxon>Betaproteobacteria</taxon>
        <taxon>Burkholderiales</taxon>
        <taxon>Comamonadaceae</taxon>
        <taxon>Variovorax</taxon>
    </lineage>
</organism>
<dbReference type="AlphaFoldDB" id="A0A3P3E2C9"/>
<dbReference type="RefSeq" id="WP_124962119.1">
    <property type="nucleotide sequence ID" value="NZ_CBFHCE010000099.1"/>
</dbReference>
<dbReference type="PANTHER" id="PTHR43682">
    <property type="entry name" value="LACTATE UTILIZATION PROTEIN C"/>
    <property type="match status" value="1"/>
</dbReference>
<dbReference type="InterPro" id="IPR037171">
    <property type="entry name" value="NagB/RpiA_transferase-like"/>
</dbReference>
<protein>
    <recommendedName>
        <fullName evidence="1">LUD domain-containing protein</fullName>
    </recommendedName>
</protein>
<sequence>MNAREDILAAVRNALGRLSVDANQVKEEADRLLDDLPAARPALDGMVPVDIFAARISSPKVAASLDRIGDLAELPTAVERYLLAKGLPRNVALQPVAELQALDWHSIALHDAPEVDECVGVGIARAGIAETGSLVFESGPETPVLAHFLPLHHIVLVRAHSIVMYLDDYAAATLNPQSPPHRNVNLITGASGTTDIEGSLVLGAHGPCHLHVVILFDGKERSVTPRPWL</sequence>
<evidence type="ECO:0000259" key="1">
    <source>
        <dbReference type="Pfam" id="PF02589"/>
    </source>
</evidence>
<proteinExistence type="predicted"/>
<dbReference type="SUPFAM" id="SSF100950">
    <property type="entry name" value="NagB/RpiA/CoA transferase-like"/>
    <property type="match status" value="1"/>
</dbReference>
<dbReference type="InterPro" id="IPR024185">
    <property type="entry name" value="FTHF_cligase-like_sf"/>
</dbReference>
<evidence type="ECO:0000313" key="3">
    <source>
        <dbReference type="Proteomes" id="UP000271590"/>
    </source>
</evidence>
<dbReference type="Pfam" id="PF02589">
    <property type="entry name" value="LUD_dom"/>
    <property type="match status" value="1"/>
</dbReference>
<comment type="caution">
    <text evidence="2">The sequence shown here is derived from an EMBL/GenBank/DDBJ whole genome shotgun (WGS) entry which is preliminary data.</text>
</comment>
<dbReference type="InterPro" id="IPR003741">
    <property type="entry name" value="LUD_dom"/>
</dbReference>
<dbReference type="PANTHER" id="PTHR43682:SF1">
    <property type="entry name" value="LACTATE UTILIZATION PROTEIN C"/>
    <property type="match status" value="1"/>
</dbReference>
<dbReference type="EMBL" id="RQXU01000041">
    <property type="protein sequence ID" value="RRH80216.1"/>
    <property type="molecule type" value="Genomic_DNA"/>
</dbReference>
<gene>
    <name evidence="2" type="ORF">EH244_31005</name>
</gene>
<accession>A0A3P3E2C9</accession>
<dbReference type="Gene3D" id="3.40.50.10420">
    <property type="entry name" value="NagB/RpiA/CoA transferase-like"/>
    <property type="match status" value="1"/>
</dbReference>
<dbReference type="Proteomes" id="UP000271590">
    <property type="component" value="Unassembled WGS sequence"/>
</dbReference>